<reference evidence="9" key="1">
    <citation type="journal article" date="2023" name="Int. J. Syst. Evol. Microbiol.">
        <title>Collibacillus ludicampi gen. nov., sp. nov., a new soil bacterium of the family Alicyclobacillaceae.</title>
        <authorList>
            <person name="Jojima T."/>
            <person name="Ioku Y."/>
            <person name="Fukuta Y."/>
            <person name="Shirasaka N."/>
            <person name="Matsumura Y."/>
            <person name="Mori M."/>
        </authorList>
    </citation>
    <scope>NUCLEOTIDE SEQUENCE</scope>
    <source>
        <strain evidence="9">TP075</strain>
    </source>
</reference>
<evidence type="ECO:0000256" key="3">
    <source>
        <dbReference type="ARBA" id="ARBA00022448"/>
    </source>
</evidence>
<feature type="transmembrane region" description="Helical" evidence="8">
    <location>
        <begin position="352"/>
        <end position="372"/>
    </location>
</feature>
<evidence type="ECO:0000256" key="2">
    <source>
        <dbReference type="ARBA" id="ARBA00007998"/>
    </source>
</evidence>
<feature type="transmembrane region" description="Helical" evidence="8">
    <location>
        <begin position="95"/>
        <end position="116"/>
    </location>
</feature>
<dbReference type="AlphaFoldDB" id="A0AAV4LBL4"/>
<dbReference type="Proteomes" id="UP001057291">
    <property type="component" value="Unassembled WGS sequence"/>
</dbReference>
<feature type="transmembrane region" description="Helical" evidence="8">
    <location>
        <begin position="21"/>
        <end position="38"/>
    </location>
</feature>
<dbReference type="GO" id="GO:0009847">
    <property type="term" value="P:spore germination"/>
    <property type="evidence" value="ECO:0007669"/>
    <property type="project" value="InterPro"/>
</dbReference>
<dbReference type="EMBL" id="BOQE01000001">
    <property type="protein sequence ID" value="GIM45043.1"/>
    <property type="molecule type" value="Genomic_DNA"/>
</dbReference>
<feature type="transmembrane region" description="Helical" evidence="8">
    <location>
        <begin position="201"/>
        <end position="218"/>
    </location>
</feature>
<comment type="subcellular location">
    <subcellularLocation>
        <location evidence="1">Membrane</location>
        <topology evidence="1">Multi-pass membrane protein</topology>
    </subcellularLocation>
</comment>
<comment type="similarity">
    <text evidence="2">Belongs to the amino acid-polyamine-organocation (APC) superfamily. Spore germination protein (SGP) (TC 2.A.3.9) family.</text>
</comment>
<proteinExistence type="inferred from homology"/>
<keyword evidence="3" id="KW-0813">Transport</keyword>
<feature type="transmembrane region" description="Helical" evidence="8">
    <location>
        <begin position="161"/>
        <end position="181"/>
    </location>
</feature>
<dbReference type="PANTHER" id="PTHR34975:SF2">
    <property type="entry name" value="SPORE GERMINATION PROTEIN A2"/>
    <property type="match status" value="1"/>
</dbReference>
<sequence length="424" mass="47921">MNKQNLSIETDKFTPSQSMSLIISSIIGVGILLLPRTTSKYMFQQGWIAMVIGLFATLCFTWAITKLITHMRGRIFADYVIHILAPTRYPWIGKLIGIPLLFAFAGLWLLLTALVSRAFGEVVITAVLVNTPLEVIVTSMLLVSLYLCMKKEIVVARVNEFLIPVMIVPLLILALLSFQNANVYHLMPLFPLETKGIPKSLVTTIFAFQGYDIILPFASRFSQNVKYMRANLLGIWVVGILYILVVIAGLLVFGYEELQRQTWPTLELVKTVNVPVFILERMEAVFIGVWVAAIFTTAANYYYAASKLICDIFHIRKLFYVALAFAPLLYFVAMHPRNLFDLLAYLDRISWIWFFMGSVIPVFFLGLSFLRTGGLPNETVRKSLKSLHPDRDVSHRMLGSGGAGRTDLCYRIHCGYQSKKPQTP</sequence>
<feature type="transmembrane region" description="Helical" evidence="8">
    <location>
        <begin position="230"/>
        <end position="255"/>
    </location>
</feature>
<dbReference type="Pfam" id="PF03845">
    <property type="entry name" value="Spore_permease"/>
    <property type="match status" value="1"/>
</dbReference>
<evidence type="ECO:0000256" key="7">
    <source>
        <dbReference type="ARBA" id="ARBA00023136"/>
    </source>
</evidence>
<keyword evidence="7 8" id="KW-0472">Membrane</keyword>
<evidence type="ECO:0000256" key="8">
    <source>
        <dbReference type="SAM" id="Phobius"/>
    </source>
</evidence>
<keyword evidence="6 8" id="KW-1133">Transmembrane helix</keyword>
<keyword evidence="10" id="KW-1185">Reference proteome</keyword>
<feature type="transmembrane region" description="Helical" evidence="8">
    <location>
        <begin position="122"/>
        <end position="149"/>
    </location>
</feature>
<evidence type="ECO:0000256" key="5">
    <source>
        <dbReference type="ARBA" id="ARBA00022692"/>
    </source>
</evidence>
<dbReference type="NCBIfam" id="TIGR00912">
    <property type="entry name" value="2A0309"/>
    <property type="match status" value="1"/>
</dbReference>
<evidence type="ECO:0000256" key="4">
    <source>
        <dbReference type="ARBA" id="ARBA00022544"/>
    </source>
</evidence>
<feature type="transmembrane region" description="Helical" evidence="8">
    <location>
        <begin position="315"/>
        <end position="332"/>
    </location>
</feature>
<dbReference type="Gene3D" id="1.20.1740.10">
    <property type="entry name" value="Amino acid/polyamine transporter I"/>
    <property type="match status" value="1"/>
</dbReference>
<accession>A0AAV4LBL4</accession>
<gene>
    <name evidence="9" type="ORF">DNHGIG_05920</name>
</gene>
<feature type="transmembrane region" description="Helical" evidence="8">
    <location>
        <begin position="284"/>
        <end position="303"/>
    </location>
</feature>
<dbReference type="GO" id="GO:0016020">
    <property type="term" value="C:membrane"/>
    <property type="evidence" value="ECO:0007669"/>
    <property type="project" value="UniProtKB-SubCell"/>
</dbReference>
<dbReference type="PANTHER" id="PTHR34975">
    <property type="entry name" value="SPORE GERMINATION PROTEIN A2"/>
    <property type="match status" value="1"/>
</dbReference>
<dbReference type="RefSeq" id="WP_282198276.1">
    <property type="nucleotide sequence ID" value="NZ_BOQE01000001.1"/>
</dbReference>
<keyword evidence="4" id="KW-0309">Germination</keyword>
<keyword evidence="5 8" id="KW-0812">Transmembrane</keyword>
<name>A0AAV4LBL4_9BACL</name>
<protein>
    <submittedName>
        <fullName evidence="9">Uncharacterized protein</fullName>
    </submittedName>
</protein>
<organism evidence="9 10">
    <name type="scientific">Collibacillus ludicampi</name>
    <dbReference type="NCBI Taxonomy" id="2771369"/>
    <lineage>
        <taxon>Bacteria</taxon>
        <taxon>Bacillati</taxon>
        <taxon>Bacillota</taxon>
        <taxon>Bacilli</taxon>
        <taxon>Bacillales</taxon>
        <taxon>Alicyclobacillaceae</taxon>
        <taxon>Collibacillus</taxon>
    </lineage>
</organism>
<evidence type="ECO:0000313" key="10">
    <source>
        <dbReference type="Proteomes" id="UP001057291"/>
    </source>
</evidence>
<evidence type="ECO:0000313" key="9">
    <source>
        <dbReference type="EMBL" id="GIM45043.1"/>
    </source>
</evidence>
<evidence type="ECO:0000256" key="6">
    <source>
        <dbReference type="ARBA" id="ARBA00022989"/>
    </source>
</evidence>
<comment type="caution">
    <text evidence="9">The sequence shown here is derived from an EMBL/GenBank/DDBJ whole genome shotgun (WGS) entry which is preliminary data.</text>
</comment>
<dbReference type="InterPro" id="IPR004761">
    <property type="entry name" value="Spore_GerAB"/>
</dbReference>
<feature type="transmembrane region" description="Helical" evidence="8">
    <location>
        <begin position="44"/>
        <end position="64"/>
    </location>
</feature>
<evidence type="ECO:0000256" key="1">
    <source>
        <dbReference type="ARBA" id="ARBA00004141"/>
    </source>
</evidence>